<evidence type="ECO:0000256" key="3">
    <source>
        <dbReference type="ARBA" id="ARBA00022703"/>
    </source>
</evidence>
<evidence type="ECO:0000256" key="1">
    <source>
        <dbReference type="ARBA" id="ARBA00001974"/>
    </source>
</evidence>
<dbReference type="InterPro" id="IPR023753">
    <property type="entry name" value="FAD/NAD-binding_dom"/>
</dbReference>
<dbReference type="PANTHER" id="PTHR43557:SF4">
    <property type="entry name" value="APOPTOSIS-INDUCING FACTOR 1, MITOCHONDRIAL"/>
    <property type="match status" value="1"/>
</dbReference>
<keyword evidence="6" id="KW-0560">Oxidoreductase</keyword>
<evidence type="ECO:0000256" key="8">
    <source>
        <dbReference type="ARBA" id="ARBA00047786"/>
    </source>
</evidence>
<dbReference type="InterPro" id="IPR036188">
    <property type="entry name" value="FAD/NAD-bd_sf"/>
</dbReference>
<comment type="catalytic activity">
    <reaction evidence="8">
        <text>A + NADH + H(+) = AH2 + NAD(+)</text>
        <dbReference type="Rhea" id="RHEA:11356"/>
        <dbReference type="ChEBI" id="CHEBI:13193"/>
        <dbReference type="ChEBI" id="CHEBI:15378"/>
        <dbReference type="ChEBI" id="CHEBI:17499"/>
        <dbReference type="ChEBI" id="CHEBI:57540"/>
        <dbReference type="ChEBI" id="CHEBI:57945"/>
    </reaction>
</comment>
<dbReference type="SUPFAM" id="SSF55424">
    <property type="entry name" value="FAD/NAD-linked reductases, dimerisation (C-terminal) domain"/>
    <property type="match status" value="1"/>
</dbReference>
<dbReference type="OrthoDB" id="9800607at2"/>
<dbReference type="Gene3D" id="3.30.390.30">
    <property type="match status" value="1"/>
</dbReference>
<feature type="domain" description="FAD/NAD(P)-binding" evidence="9">
    <location>
        <begin position="4"/>
        <end position="291"/>
    </location>
</feature>
<sequence length="395" mass="43575">MPHYDYLIIGGGMTADAAIRGIREIDTEGSVGLIGAETQPPYNRPPLSKGLWKGKSIDRIWRKTEERGVDLRLGRTASRLDLAAKRVADDQGTSYTFNKLLLATGGTPRRLPFGGDDVIYFRTLEDYHRLRALSGEKRRFAVIGGGFIGSEVAAALATNGKEAIMAFPEEGVGARLFPRDLSLFLNDYYRQRGVEVLPGQQVIDLRREDGRLLMTLRDGSTGQESTIAVDAAVAGIGIEPNVALAEDAGLPVENGILVNERLQAGSPDVYAGGDVANFYNPALDRRLRVEHEDNANTMGMRAGRNMAGEDLPYHHLPFFYSDLFDLGYEAVGETDSRLETVADWSEPNRQGVVYYLRDARVRGVLLWNVWEKVDAARELIAQPSPIEPQTLKGRL</sequence>
<name>A0A250KMJ7_9GAMM</name>
<accession>A0A250KMJ7</accession>
<dbReference type="PANTHER" id="PTHR43557">
    <property type="entry name" value="APOPTOSIS-INDUCING FACTOR 1"/>
    <property type="match status" value="1"/>
</dbReference>
<dbReference type="InterPro" id="IPR029324">
    <property type="entry name" value="AIF_C"/>
</dbReference>
<dbReference type="Pfam" id="PF07992">
    <property type="entry name" value="Pyr_redox_2"/>
    <property type="match status" value="1"/>
</dbReference>
<protein>
    <submittedName>
        <fullName evidence="11">Pyridine nucleotide-disulfide oxidoreductase</fullName>
    </submittedName>
</protein>
<keyword evidence="7" id="KW-0520">NAD</keyword>
<evidence type="ECO:0000259" key="10">
    <source>
        <dbReference type="Pfam" id="PF14721"/>
    </source>
</evidence>
<keyword evidence="3" id="KW-0053">Apoptosis</keyword>
<dbReference type="AlphaFoldDB" id="A0A250KMJ7"/>
<evidence type="ECO:0000256" key="6">
    <source>
        <dbReference type="ARBA" id="ARBA00023002"/>
    </source>
</evidence>
<keyword evidence="12" id="KW-1185">Reference proteome</keyword>
<evidence type="ECO:0000256" key="4">
    <source>
        <dbReference type="ARBA" id="ARBA00022827"/>
    </source>
</evidence>
<dbReference type="GO" id="GO:0033108">
    <property type="term" value="P:mitochondrial respiratory chain complex assembly"/>
    <property type="evidence" value="ECO:0007669"/>
    <property type="project" value="TreeGrafter"/>
</dbReference>
<keyword evidence="2" id="KW-0285">Flavoprotein</keyword>
<feature type="domain" description="Mitochondrial apoptosis-inducing factor C-terminal" evidence="10">
    <location>
        <begin position="349"/>
        <end position="381"/>
    </location>
</feature>
<evidence type="ECO:0000259" key="9">
    <source>
        <dbReference type="Pfam" id="PF07992"/>
    </source>
</evidence>
<dbReference type="EMBL" id="AP017928">
    <property type="protein sequence ID" value="BBA32798.1"/>
    <property type="molecule type" value="Genomic_DNA"/>
</dbReference>
<dbReference type="GO" id="GO:0005737">
    <property type="term" value="C:cytoplasm"/>
    <property type="evidence" value="ECO:0007669"/>
    <property type="project" value="TreeGrafter"/>
</dbReference>
<dbReference type="GO" id="GO:0071949">
    <property type="term" value="F:FAD binding"/>
    <property type="evidence" value="ECO:0007669"/>
    <property type="project" value="TreeGrafter"/>
</dbReference>
<evidence type="ECO:0000313" key="11">
    <source>
        <dbReference type="EMBL" id="BBA32798.1"/>
    </source>
</evidence>
<evidence type="ECO:0000256" key="7">
    <source>
        <dbReference type="ARBA" id="ARBA00023027"/>
    </source>
</evidence>
<dbReference type="Gene3D" id="3.50.50.60">
    <property type="entry name" value="FAD/NAD(P)-binding domain"/>
    <property type="match status" value="2"/>
</dbReference>
<dbReference type="InterPro" id="IPR050446">
    <property type="entry name" value="FAD-oxidoreductase/Apoptosis"/>
</dbReference>
<dbReference type="KEGG" id="mmai:sS8_0833"/>
<dbReference type="GO" id="GO:0012501">
    <property type="term" value="P:programmed cell death"/>
    <property type="evidence" value="ECO:0007669"/>
    <property type="project" value="TreeGrafter"/>
</dbReference>
<keyword evidence="4" id="KW-0274">FAD</keyword>
<organism evidence="11 12">
    <name type="scientific">Methylocaldum marinum</name>
    <dbReference type="NCBI Taxonomy" id="1432792"/>
    <lineage>
        <taxon>Bacteria</taxon>
        <taxon>Pseudomonadati</taxon>
        <taxon>Pseudomonadota</taxon>
        <taxon>Gammaproteobacteria</taxon>
        <taxon>Methylococcales</taxon>
        <taxon>Methylococcaceae</taxon>
        <taxon>Methylocaldum</taxon>
    </lineage>
</organism>
<dbReference type="GO" id="GO:0046983">
    <property type="term" value="F:protein dimerization activity"/>
    <property type="evidence" value="ECO:0007669"/>
    <property type="project" value="InterPro"/>
</dbReference>
<keyword evidence="5" id="KW-0809">Transit peptide</keyword>
<dbReference type="GO" id="GO:0016174">
    <property type="term" value="F:NAD(P)H oxidase H2O2-forming activity"/>
    <property type="evidence" value="ECO:0007669"/>
    <property type="project" value="TreeGrafter"/>
</dbReference>
<evidence type="ECO:0000256" key="2">
    <source>
        <dbReference type="ARBA" id="ARBA00022630"/>
    </source>
</evidence>
<dbReference type="Pfam" id="PF14721">
    <property type="entry name" value="AIF_C"/>
    <property type="match status" value="2"/>
</dbReference>
<evidence type="ECO:0000256" key="5">
    <source>
        <dbReference type="ARBA" id="ARBA00022946"/>
    </source>
</evidence>
<dbReference type="SUPFAM" id="SSF51905">
    <property type="entry name" value="FAD/NAD(P)-binding domain"/>
    <property type="match status" value="1"/>
</dbReference>
<reference evidence="11 12" key="1">
    <citation type="submission" date="2016-12" db="EMBL/GenBank/DDBJ databases">
        <title>Genome sequencing of Methylocaldum marinum.</title>
        <authorList>
            <person name="Takeuchi M."/>
            <person name="Kamagata Y."/>
            <person name="Hiraoka S."/>
            <person name="Oshima K."/>
            <person name="Hattori M."/>
            <person name="Iwasaki W."/>
        </authorList>
    </citation>
    <scope>NUCLEOTIDE SEQUENCE [LARGE SCALE GENOMIC DNA]</scope>
    <source>
        <strain evidence="11 12">S8</strain>
    </source>
</reference>
<dbReference type="SMART" id="SM01353">
    <property type="entry name" value="AIF_C"/>
    <property type="match status" value="1"/>
</dbReference>
<gene>
    <name evidence="11" type="ORF">sS8_0833</name>
</gene>
<dbReference type="Proteomes" id="UP000266313">
    <property type="component" value="Chromosome"/>
</dbReference>
<proteinExistence type="predicted"/>
<evidence type="ECO:0000313" key="12">
    <source>
        <dbReference type="Proteomes" id="UP000266313"/>
    </source>
</evidence>
<dbReference type="RefSeq" id="WP_119628527.1">
    <property type="nucleotide sequence ID" value="NZ_AP017928.1"/>
</dbReference>
<dbReference type="PRINTS" id="PR00368">
    <property type="entry name" value="FADPNR"/>
</dbReference>
<dbReference type="InterPro" id="IPR016156">
    <property type="entry name" value="FAD/NAD-linked_Rdtase_dimer_sf"/>
</dbReference>
<comment type="cofactor">
    <cofactor evidence="1">
        <name>FAD</name>
        <dbReference type="ChEBI" id="CHEBI:57692"/>
    </cofactor>
</comment>
<feature type="domain" description="Mitochondrial apoptosis-inducing factor C-terminal" evidence="10">
    <location>
        <begin position="302"/>
        <end position="347"/>
    </location>
</feature>